<dbReference type="InterPro" id="IPR012675">
    <property type="entry name" value="Beta-grasp_dom_sf"/>
</dbReference>
<dbReference type="AlphaFoldDB" id="A0A348AP11"/>
<dbReference type="InterPro" id="IPR016155">
    <property type="entry name" value="Mopterin_synth/thiamin_S_b"/>
</dbReference>
<gene>
    <name evidence="1" type="primary">thiS</name>
    <name evidence="1" type="ORF">MAMMFC1_03514</name>
</gene>
<dbReference type="RefSeq" id="WP_126309726.1">
    <property type="nucleotide sequence ID" value="NZ_AP018449.1"/>
</dbReference>
<name>A0A348AP11_9FIRM</name>
<dbReference type="Gene3D" id="3.10.20.30">
    <property type="match status" value="1"/>
</dbReference>
<dbReference type="EMBL" id="AP018449">
    <property type="protein sequence ID" value="BBB92809.1"/>
    <property type="molecule type" value="Genomic_DNA"/>
</dbReference>
<accession>A0A348AP11</accession>
<dbReference type="KEGG" id="mana:MAMMFC1_03514"/>
<sequence length="66" mass="7083">MTLTINGKEEIVANGTTLAALIQEKGLKPAVIVVEYNGTIVKKEEWPNIILKNTDCLEIVAFIGGG</sequence>
<dbReference type="InterPro" id="IPR010035">
    <property type="entry name" value="Thi_S"/>
</dbReference>
<dbReference type="Pfam" id="PF02597">
    <property type="entry name" value="ThiS"/>
    <property type="match status" value="1"/>
</dbReference>
<dbReference type="PANTHER" id="PTHR34472:SF1">
    <property type="entry name" value="SULFUR CARRIER PROTEIN THIS"/>
    <property type="match status" value="1"/>
</dbReference>
<dbReference type="OrthoDB" id="9810692at2"/>
<organism evidence="1 2">
    <name type="scientific">Methylomusa anaerophila</name>
    <dbReference type="NCBI Taxonomy" id="1930071"/>
    <lineage>
        <taxon>Bacteria</taxon>
        <taxon>Bacillati</taxon>
        <taxon>Bacillota</taxon>
        <taxon>Negativicutes</taxon>
        <taxon>Selenomonadales</taxon>
        <taxon>Sporomusaceae</taxon>
        <taxon>Methylomusa</taxon>
    </lineage>
</organism>
<dbReference type="InterPro" id="IPR003749">
    <property type="entry name" value="ThiS/MoaD-like"/>
</dbReference>
<reference evidence="1 2" key="1">
    <citation type="journal article" date="2018" name="Int. J. Syst. Evol. Microbiol.">
        <title>Methylomusa anaerophila gen. nov., sp. nov., an anaerobic methanol-utilizing bacterium isolated from a microbial fuel cell.</title>
        <authorList>
            <person name="Amano N."/>
            <person name="Yamamuro A."/>
            <person name="Miyahara M."/>
            <person name="Kouzuma A."/>
            <person name="Abe T."/>
            <person name="Watanabe K."/>
        </authorList>
    </citation>
    <scope>NUCLEOTIDE SEQUENCE [LARGE SCALE GENOMIC DNA]</scope>
    <source>
        <strain evidence="1 2">MMFC1</strain>
    </source>
</reference>
<evidence type="ECO:0000313" key="2">
    <source>
        <dbReference type="Proteomes" id="UP000276437"/>
    </source>
</evidence>
<dbReference type="CDD" id="cd00565">
    <property type="entry name" value="Ubl_ThiS"/>
    <property type="match status" value="1"/>
</dbReference>
<dbReference type="SUPFAM" id="SSF54285">
    <property type="entry name" value="MoaD/ThiS"/>
    <property type="match status" value="1"/>
</dbReference>
<proteinExistence type="predicted"/>
<protein>
    <submittedName>
        <fullName evidence="1">Sulfur carrier protein ThiS</fullName>
    </submittedName>
</protein>
<dbReference type="PANTHER" id="PTHR34472">
    <property type="entry name" value="SULFUR CARRIER PROTEIN THIS"/>
    <property type="match status" value="1"/>
</dbReference>
<keyword evidence="2" id="KW-1185">Reference proteome</keyword>
<dbReference type="Proteomes" id="UP000276437">
    <property type="component" value="Chromosome"/>
</dbReference>
<dbReference type="NCBIfam" id="TIGR01683">
    <property type="entry name" value="thiS"/>
    <property type="match status" value="1"/>
</dbReference>
<evidence type="ECO:0000313" key="1">
    <source>
        <dbReference type="EMBL" id="BBB92809.1"/>
    </source>
</evidence>